<organism evidence="1 2">
    <name type="scientific">Neorhizobium lilium</name>
    <dbReference type="NCBI Taxonomy" id="2503024"/>
    <lineage>
        <taxon>Bacteria</taxon>
        <taxon>Pseudomonadati</taxon>
        <taxon>Pseudomonadota</taxon>
        <taxon>Alphaproteobacteria</taxon>
        <taxon>Hyphomicrobiales</taxon>
        <taxon>Rhizobiaceae</taxon>
        <taxon>Rhizobium/Agrobacterium group</taxon>
        <taxon>Neorhizobium</taxon>
    </lineage>
</organism>
<name>A0A3S3S4K9_9HYPH</name>
<sequence length="60" mass="6777">MQKIVEAVIRKGDRRIAVGLVSVKQALDMPERGLYEFSHPEHEAGKTDVFLTHEALSKLM</sequence>
<evidence type="ECO:0000313" key="2">
    <source>
        <dbReference type="Proteomes" id="UP000287687"/>
    </source>
</evidence>
<reference evidence="1 2" key="1">
    <citation type="submission" date="2019-01" db="EMBL/GenBank/DDBJ databases">
        <title>The draft genome of Rhizobium sp. 24NR.</title>
        <authorList>
            <person name="Liu L."/>
            <person name="Liang L."/>
            <person name="Shi S."/>
            <person name="Xu L."/>
            <person name="Wang X."/>
            <person name="Li L."/>
            <person name="Zhang X."/>
        </authorList>
    </citation>
    <scope>NUCLEOTIDE SEQUENCE [LARGE SCALE GENOMIC DNA]</scope>
    <source>
        <strain evidence="1 2">24NR</strain>
    </source>
</reference>
<dbReference type="RefSeq" id="WP_128443525.1">
    <property type="nucleotide sequence ID" value="NZ_SBIP01000003.1"/>
</dbReference>
<proteinExistence type="predicted"/>
<protein>
    <submittedName>
        <fullName evidence="1">Uncharacterized protein</fullName>
    </submittedName>
</protein>
<dbReference type="Proteomes" id="UP000287687">
    <property type="component" value="Unassembled WGS sequence"/>
</dbReference>
<keyword evidence="2" id="KW-1185">Reference proteome</keyword>
<dbReference type="OrthoDB" id="8386419at2"/>
<accession>A0A3S3S4K9</accession>
<dbReference type="AlphaFoldDB" id="A0A3S3S4K9"/>
<dbReference type="EMBL" id="SBIP01000003">
    <property type="protein sequence ID" value="RWX76607.1"/>
    <property type="molecule type" value="Genomic_DNA"/>
</dbReference>
<gene>
    <name evidence="1" type="ORF">EPK99_13035</name>
</gene>
<evidence type="ECO:0000313" key="1">
    <source>
        <dbReference type="EMBL" id="RWX76607.1"/>
    </source>
</evidence>
<comment type="caution">
    <text evidence="1">The sequence shown here is derived from an EMBL/GenBank/DDBJ whole genome shotgun (WGS) entry which is preliminary data.</text>
</comment>